<dbReference type="GO" id="GO:0005743">
    <property type="term" value="C:mitochondrial inner membrane"/>
    <property type="evidence" value="ECO:0007669"/>
    <property type="project" value="UniProtKB-ARBA"/>
</dbReference>
<dbReference type="AlphaFoldDB" id="A0A1D2NH75"/>
<comment type="caution">
    <text evidence="8">The sequence shown here is derived from an EMBL/GenBank/DDBJ whole genome shotgun (WGS) entry which is preliminary data.</text>
</comment>
<keyword evidence="5" id="KW-0687">Ribonucleoprotein</keyword>
<proteinExistence type="inferred from homology"/>
<dbReference type="GO" id="GO:0003735">
    <property type="term" value="F:structural constituent of ribosome"/>
    <property type="evidence" value="ECO:0007669"/>
    <property type="project" value="InterPro"/>
</dbReference>
<dbReference type="GO" id="GO:1990904">
    <property type="term" value="C:ribonucleoprotein complex"/>
    <property type="evidence" value="ECO:0007669"/>
    <property type="project" value="UniProtKB-KW"/>
</dbReference>
<dbReference type="InterPro" id="IPR036967">
    <property type="entry name" value="Ribosomal_uS11_sf"/>
</dbReference>
<dbReference type="OMA" id="WEVHEDI"/>
<evidence type="ECO:0000313" key="9">
    <source>
        <dbReference type="Proteomes" id="UP000094527"/>
    </source>
</evidence>
<evidence type="ECO:0000256" key="6">
    <source>
        <dbReference type="ARBA" id="ARBA00069051"/>
    </source>
</evidence>
<dbReference type="Gene3D" id="3.30.420.80">
    <property type="entry name" value="Ribosomal protein S11"/>
    <property type="match status" value="1"/>
</dbReference>
<reference evidence="8 9" key="1">
    <citation type="journal article" date="2016" name="Genome Biol. Evol.">
        <title>Gene Family Evolution Reflects Adaptation to Soil Environmental Stressors in the Genome of the Collembolan Orchesella cincta.</title>
        <authorList>
            <person name="Faddeeva-Vakhrusheva A."/>
            <person name="Derks M.F."/>
            <person name="Anvar S.Y."/>
            <person name="Agamennone V."/>
            <person name="Suring W."/>
            <person name="Smit S."/>
            <person name="van Straalen N.M."/>
            <person name="Roelofs D."/>
        </authorList>
    </citation>
    <scope>NUCLEOTIDE SEQUENCE [LARGE SCALE GENOMIC DNA]</scope>
    <source>
        <tissue evidence="8">Mixed pool</tissue>
    </source>
</reference>
<name>A0A1D2NH75_ORCCI</name>
<sequence length="242" mass="27834">MSLTKFRSYFSICSHFPKVRNSSIAGLDSSIAASPFAQCRFFSSKNEFPSNDSIIPKFINNRNPKNLEKLRIGEKPKGWCFEKEDKKFWNRVTLDISSRHISASIIHYLGQSPVMASSKEWCIKKYLYSTNDACAAKLVGQVLAQRCLQAGITEVACFFTPDERKKEKVSLFIKAIEDFGVGLMEPPQILPDWNVNHWEIPETPWDIHEDVDDIYSSASKYRGYKIRKHAHPSPKEMNEYNK</sequence>
<gene>
    <name evidence="8" type="ORF">Ocin01_02370</name>
</gene>
<organism evidence="8 9">
    <name type="scientific">Orchesella cincta</name>
    <name type="common">Springtail</name>
    <name type="synonym">Podura cincta</name>
    <dbReference type="NCBI Taxonomy" id="48709"/>
    <lineage>
        <taxon>Eukaryota</taxon>
        <taxon>Metazoa</taxon>
        <taxon>Ecdysozoa</taxon>
        <taxon>Arthropoda</taxon>
        <taxon>Hexapoda</taxon>
        <taxon>Collembola</taxon>
        <taxon>Entomobryomorpha</taxon>
        <taxon>Entomobryoidea</taxon>
        <taxon>Orchesellidae</taxon>
        <taxon>Orchesellinae</taxon>
        <taxon>Orchesella</taxon>
    </lineage>
</organism>
<dbReference type="Proteomes" id="UP000094527">
    <property type="component" value="Unassembled WGS sequence"/>
</dbReference>
<comment type="subcellular location">
    <subcellularLocation>
        <location evidence="1">Mitochondrion</location>
    </subcellularLocation>
</comment>
<evidence type="ECO:0000256" key="5">
    <source>
        <dbReference type="ARBA" id="ARBA00023274"/>
    </source>
</evidence>
<comment type="similarity">
    <text evidence="2">Belongs to the universal ribosomal protein uL18 family.</text>
</comment>
<dbReference type="GO" id="GO:0008097">
    <property type="term" value="F:5S rRNA binding"/>
    <property type="evidence" value="ECO:0007669"/>
    <property type="project" value="TreeGrafter"/>
</dbReference>
<dbReference type="OrthoDB" id="1932324at2759"/>
<dbReference type="GO" id="GO:0005840">
    <property type="term" value="C:ribosome"/>
    <property type="evidence" value="ECO:0007669"/>
    <property type="project" value="UniProtKB-KW"/>
</dbReference>
<evidence type="ECO:0000313" key="8">
    <source>
        <dbReference type="EMBL" id="ODN04316.1"/>
    </source>
</evidence>
<keyword evidence="9" id="KW-1185">Reference proteome</keyword>
<evidence type="ECO:0000256" key="2">
    <source>
        <dbReference type="ARBA" id="ARBA00007116"/>
    </source>
</evidence>
<dbReference type="InterPro" id="IPR005484">
    <property type="entry name" value="Ribosomal_uL18_bac/plant/anim"/>
</dbReference>
<dbReference type="GO" id="GO:0006412">
    <property type="term" value="P:translation"/>
    <property type="evidence" value="ECO:0007669"/>
    <property type="project" value="InterPro"/>
</dbReference>
<dbReference type="InterPro" id="IPR057268">
    <property type="entry name" value="Ribosomal_L18"/>
</dbReference>
<keyword evidence="3 8" id="KW-0689">Ribosomal protein</keyword>
<dbReference type="FunFam" id="3.30.420.80:FF:000005">
    <property type="entry name" value="39S ribosomal protein L18, mitochondrial"/>
    <property type="match status" value="1"/>
</dbReference>
<dbReference type="PANTHER" id="PTHR12899">
    <property type="entry name" value="39S RIBOSOMAL PROTEIN L18, MITOCHONDRIAL"/>
    <property type="match status" value="1"/>
</dbReference>
<accession>A0A1D2NH75</accession>
<dbReference type="CDD" id="cd00432">
    <property type="entry name" value="Ribosomal_L18_L5e"/>
    <property type="match status" value="1"/>
</dbReference>
<evidence type="ECO:0000256" key="3">
    <source>
        <dbReference type="ARBA" id="ARBA00022980"/>
    </source>
</evidence>
<protein>
    <recommendedName>
        <fullName evidence="6">Large ribosomal subunit protein uL18m</fullName>
    </recommendedName>
    <alternativeName>
        <fullName evidence="7">39S ribosomal protein L18, mitochondrial</fullName>
    </alternativeName>
</protein>
<evidence type="ECO:0000256" key="1">
    <source>
        <dbReference type="ARBA" id="ARBA00004173"/>
    </source>
</evidence>
<dbReference type="EMBL" id="LJIJ01000048">
    <property type="protein sequence ID" value="ODN04316.1"/>
    <property type="molecule type" value="Genomic_DNA"/>
</dbReference>
<keyword evidence="4" id="KW-0496">Mitochondrion</keyword>
<dbReference type="PANTHER" id="PTHR12899:SF3">
    <property type="entry name" value="LARGE RIBOSOMAL SUBUNIT PROTEIN UL18M"/>
    <property type="match status" value="1"/>
</dbReference>
<evidence type="ECO:0000256" key="7">
    <source>
        <dbReference type="ARBA" id="ARBA00082661"/>
    </source>
</evidence>
<evidence type="ECO:0000256" key="4">
    <source>
        <dbReference type="ARBA" id="ARBA00023128"/>
    </source>
</evidence>
<dbReference type="SUPFAM" id="SSF53137">
    <property type="entry name" value="Translational machinery components"/>
    <property type="match status" value="1"/>
</dbReference>
<dbReference type="STRING" id="48709.A0A1D2NH75"/>